<name>A0A6C0C2C9_9ZZZZ</name>
<evidence type="ECO:0000313" key="1">
    <source>
        <dbReference type="EMBL" id="QHS97919.1"/>
    </source>
</evidence>
<sequence length="161" mass="17274">MHIPYSLEAGGLGKTLPWGYVYENGAYPPNLQAYPPSAHHNGVPVERGLAFLAGPSEELRSRVRCIASSCARSHSQELQRNACQCSAWQFACTLSNEVSHEPMANLCRSLGSATSPCATVTPELLQATGATTALPVVNTCFPDPTVHAVPRSIEILQNLSR</sequence>
<proteinExistence type="predicted"/>
<organism evidence="1">
    <name type="scientific">viral metagenome</name>
    <dbReference type="NCBI Taxonomy" id="1070528"/>
    <lineage>
        <taxon>unclassified sequences</taxon>
        <taxon>metagenomes</taxon>
        <taxon>organismal metagenomes</taxon>
    </lineage>
</organism>
<dbReference type="EMBL" id="MN739308">
    <property type="protein sequence ID" value="QHS97919.1"/>
    <property type="molecule type" value="Genomic_DNA"/>
</dbReference>
<accession>A0A6C0C2C9</accession>
<protein>
    <submittedName>
        <fullName evidence="1">Uncharacterized protein</fullName>
    </submittedName>
</protein>
<reference evidence="1" key="1">
    <citation type="journal article" date="2020" name="Nature">
        <title>Giant virus diversity and host interactions through global metagenomics.</title>
        <authorList>
            <person name="Schulz F."/>
            <person name="Roux S."/>
            <person name="Paez-Espino D."/>
            <person name="Jungbluth S."/>
            <person name="Walsh D.A."/>
            <person name="Denef V.J."/>
            <person name="McMahon K.D."/>
            <person name="Konstantinidis K.T."/>
            <person name="Eloe-Fadrosh E.A."/>
            <person name="Kyrpides N.C."/>
            <person name="Woyke T."/>
        </authorList>
    </citation>
    <scope>NUCLEOTIDE SEQUENCE</scope>
    <source>
        <strain evidence="1">GVMAG-M-3300020182-33</strain>
    </source>
</reference>
<dbReference type="AlphaFoldDB" id="A0A6C0C2C9"/>